<protein>
    <submittedName>
        <fullName evidence="2">Demethylmenaquinone methyltransferase</fullName>
        <ecNumber evidence="2">2.1.1.163</ecNumber>
    </submittedName>
</protein>
<dbReference type="Pfam" id="PF13649">
    <property type="entry name" value="Methyltransf_25"/>
    <property type="match status" value="1"/>
</dbReference>
<keyword evidence="3" id="KW-1185">Reference proteome</keyword>
<dbReference type="InterPro" id="IPR029063">
    <property type="entry name" value="SAM-dependent_MTases_sf"/>
</dbReference>
<evidence type="ECO:0000313" key="3">
    <source>
        <dbReference type="Proteomes" id="UP000242367"/>
    </source>
</evidence>
<evidence type="ECO:0000313" key="2">
    <source>
        <dbReference type="EMBL" id="POM23146.1"/>
    </source>
</evidence>
<proteinExistence type="predicted"/>
<dbReference type="CDD" id="cd02440">
    <property type="entry name" value="AdoMet_MTases"/>
    <property type="match status" value="1"/>
</dbReference>
<dbReference type="PANTHER" id="PTHR43591:SF24">
    <property type="entry name" value="2-METHOXY-6-POLYPRENYL-1,4-BENZOQUINOL METHYLASE, MITOCHONDRIAL"/>
    <property type="match status" value="1"/>
</dbReference>
<feature type="domain" description="Methyltransferase" evidence="1">
    <location>
        <begin position="37"/>
        <end position="130"/>
    </location>
</feature>
<evidence type="ECO:0000259" key="1">
    <source>
        <dbReference type="Pfam" id="PF13649"/>
    </source>
</evidence>
<dbReference type="EMBL" id="MTBP01000003">
    <property type="protein sequence ID" value="POM23146.1"/>
    <property type="molecule type" value="Genomic_DNA"/>
</dbReference>
<dbReference type="RefSeq" id="WP_103564821.1">
    <property type="nucleotide sequence ID" value="NZ_MTBP01000003.1"/>
</dbReference>
<dbReference type="PANTHER" id="PTHR43591">
    <property type="entry name" value="METHYLTRANSFERASE"/>
    <property type="match status" value="1"/>
</dbReference>
<keyword evidence="2" id="KW-0808">Transferase</keyword>
<dbReference type="GO" id="GO:0032259">
    <property type="term" value="P:methylation"/>
    <property type="evidence" value="ECO:0007669"/>
    <property type="project" value="UniProtKB-KW"/>
</dbReference>
<gene>
    <name evidence="2" type="primary">ubiE_4</name>
    <name evidence="2" type="ORF">BTM25_42980</name>
</gene>
<accession>A0A2P4UDP3</accession>
<sequence length="198" mass="20375">MFASLYDPLVAVLTLGRARSLRAATLDAAGVRPGDDVLDVGCATGPLTRAARAAVGPDARVTGLDASEEMLTRARARADGVDFVHGRAQRLPFAPASFDVVVLSLVLHYLDREQAAAALAEARRVLRPGGRAVVVDFARAGSAAGHVRAHLMLHGHAAATAPDHAALLTASGLTGVRSAPCPVPALTITRGTAPGDER</sequence>
<dbReference type="AlphaFoldDB" id="A0A2P4UDP3"/>
<dbReference type="GO" id="GO:0043770">
    <property type="term" value="F:demethylmenaquinone methyltransferase activity"/>
    <property type="evidence" value="ECO:0007669"/>
    <property type="project" value="UniProtKB-EC"/>
</dbReference>
<dbReference type="Gene3D" id="3.40.50.150">
    <property type="entry name" value="Vaccinia Virus protein VP39"/>
    <property type="match status" value="1"/>
</dbReference>
<dbReference type="Proteomes" id="UP000242367">
    <property type="component" value="Unassembled WGS sequence"/>
</dbReference>
<dbReference type="InterPro" id="IPR041698">
    <property type="entry name" value="Methyltransf_25"/>
</dbReference>
<organism evidence="2 3">
    <name type="scientific">Actinomadura rubteroloni</name>
    <dbReference type="NCBI Taxonomy" id="1926885"/>
    <lineage>
        <taxon>Bacteria</taxon>
        <taxon>Bacillati</taxon>
        <taxon>Actinomycetota</taxon>
        <taxon>Actinomycetes</taxon>
        <taxon>Streptosporangiales</taxon>
        <taxon>Thermomonosporaceae</taxon>
        <taxon>Actinomadura</taxon>
    </lineage>
</organism>
<name>A0A2P4UDP3_9ACTN</name>
<dbReference type="SUPFAM" id="SSF53335">
    <property type="entry name" value="S-adenosyl-L-methionine-dependent methyltransferases"/>
    <property type="match status" value="1"/>
</dbReference>
<dbReference type="EC" id="2.1.1.163" evidence="2"/>
<keyword evidence="2" id="KW-0489">Methyltransferase</keyword>
<reference evidence="2 3" key="1">
    <citation type="journal article" date="2017" name="Chemistry">
        <title>Isolation, Biosynthesis and Chemical Modifications of Rubterolones A-F: Rare Tropolone Alkaloids from Actinomadura sp. 5-2.</title>
        <authorList>
            <person name="Guo H."/>
            <person name="Benndorf R."/>
            <person name="Leichnitz D."/>
            <person name="Klassen J.L."/>
            <person name="Vollmers J."/>
            <person name="Gorls H."/>
            <person name="Steinacker M."/>
            <person name="Weigel C."/>
            <person name="Dahse H.M."/>
            <person name="Kaster A.K."/>
            <person name="de Beer Z.W."/>
            <person name="Poulsen M."/>
            <person name="Beemelmanns C."/>
        </authorList>
    </citation>
    <scope>NUCLEOTIDE SEQUENCE [LARGE SCALE GENOMIC DNA]</scope>
    <source>
        <strain evidence="2 3">5-2</strain>
    </source>
</reference>
<comment type="caution">
    <text evidence="2">The sequence shown here is derived from an EMBL/GenBank/DDBJ whole genome shotgun (WGS) entry which is preliminary data.</text>
</comment>